<feature type="transmembrane region" description="Helical" evidence="1">
    <location>
        <begin position="197"/>
        <end position="218"/>
    </location>
</feature>
<dbReference type="AlphaFoldDB" id="A0A1V9EYN8"/>
<reference evidence="3" key="1">
    <citation type="submission" date="2016-04" db="EMBL/GenBank/DDBJ databases">
        <authorList>
            <person name="Chen L."/>
            <person name="Zhuang W."/>
            <person name="Wang G."/>
        </authorList>
    </citation>
    <scope>NUCLEOTIDE SEQUENCE [LARGE SCALE GENOMIC DNA]</scope>
    <source>
        <strain evidence="3">17621</strain>
    </source>
</reference>
<feature type="transmembrane region" description="Helical" evidence="1">
    <location>
        <begin position="100"/>
        <end position="118"/>
    </location>
</feature>
<sequence>MTLNCLTMVETGGSIFIALALVVMLLALLPVCLLYIRKVADSATLNVLKILCLFVIGQYLLLIFIQPGLPALQTACKLAQFTLVFYLFNLLMTSARGKDLMRMVLVSFLSVIITIYALKGFTAYADMLTIIQAGILTVLAIAILLQLINNRHIVLAGEPAFWIAGGLLCYNGMVVLMEAMAGSQSNLSQQIQQEKTLIITTADILRMVFFIVAASVAGKKDNNSDNNKDTEIQPMPPFLSTRVNRRTIKY</sequence>
<evidence type="ECO:0000256" key="1">
    <source>
        <dbReference type="SAM" id="Phobius"/>
    </source>
</evidence>
<protein>
    <submittedName>
        <fullName evidence="2">Uncharacterized protein</fullName>
    </submittedName>
</protein>
<gene>
    <name evidence="2" type="ORF">A4H97_27220</name>
</gene>
<feature type="transmembrane region" description="Helical" evidence="1">
    <location>
        <begin position="12"/>
        <end position="35"/>
    </location>
</feature>
<feature type="transmembrane region" description="Helical" evidence="1">
    <location>
        <begin position="130"/>
        <end position="148"/>
    </location>
</feature>
<dbReference type="RefSeq" id="WP_165758848.1">
    <property type="nucleotide sequence ID" value="NZ_LVXG01000011.1"/>
</dbReference>
<feature type="transmembrane region" description="Helical" evidence="1">
    <location>
        <begin position="160"/>
        <end position="177"/>
    </location>
</feature>
<keyword evidence="3" id="KW-1185">Reference proteome</keyword>
<dbReference type="EMBL" id="LVXG01000011">
    <property type="protein sequence ID" value="OQP51273.1"/>
    <property type="molecule type" value="Genomic_DNA"/>
</dbReference>
<keyword evidence="1" id="KW-0812">Transmembrane</keyword>
<feature type="transmembrane region" description="Helical" evidence="1">
    <location>
        <begin position="71"/>
        <end position="88"/>
    </location>
</feature>
<accession>A0A1V9EYN8</accession>
<evidence type="ECO:0000313" key="2">
    <source>
        <dbReference type="EMBL" id="OQP51273.1"/>
    </source>
</evidence>
<comment type="caution">
    <text evidence="2">The sequence shown here is derived from an EMBL/GenBank/DDBJ whole genome shotgun (WGS) entry which is preliminary data.</text>
</comment>
<keyword evidence="1" id="KW-0472">Membrane</keyword>
<feature type="transmembrane region" description="Helical" evidence="1">
    <location>
        <begin position="47"/>
        <end position="65"/>
    </location>
</feature>
<keyword evidence="1" id="KW-1133">Transmembrane helix</keyword>
<evidence type="ECO:0000313" key="3">
    <source>
        <dbReference type="Proteomes" id="UP000192610"/>
    </source>
</evidence>
<organism evidence="2 3">
    <name type="scientific">Niastella yeongjuensis</name>
    <dbReference type="NCBI Taxonomy" id="354355"/>
    <lineage>
        <taxon>Bacteria</taxon>
        <taxon>Pseudomonadati</taxon>
        <taxon>Bacteroidota</taxon>
        <taxon>Chitinophagia</taxon>
        <taxon>Chitinophagales</taxon>
        <taxon>Chitinophagaceae</taxon>
        <taxon>Niastella</taxon>
    </lineage>
</organism>
<proteinExistence type="predicted"/>
<name>A0A1V9EYN8_9BACT</name>
<dbReference type="Proteomes" id="UP000192610">
    <property type="component" value="Unassembled WGS sequence"/>
</dbReference>